<reference evidence="2 3" key="1">
    <citation type="journal article" date="2019" name="Nat. Ecol. Evol.">
        <title>Megaphylogeny resolves global patterns of mushroom evolution.</title>
        <authorList>
            <person name="Varga T."/>
            <person name="Krizsan K."/>
            <person name="Foldi C."/>
            <person name="Dima B."/>
            <person name="Sanchez-Garcia M."/>
            <person name="Sanchez-Ramirez S."/>
            <person name="Szollosi G.J."/>
            <person name="Szarkandi J.G."/>
            <person name="Papp V."/>
            <person name="Albert L."/>
            <person name="Andreopoulos W."/>
            <person name="Angelini C."/>
            <person name="Antonin V."/>
            <person name="Barry K.W."/>
            <person name="Bougher N.L."/>
            <person name="Buchanan P."/>
            <person name="Buyck B."/>
            <person name="Bense V."/>
            <person name="Catcheside P."/>
            <person name="Chovatia M."/>
            <person name="Cooper J."/>
            <person name="Damon W."/>
            <person name="Desjardin D."/>
            <person name="Finy P."/>
            <person name="Geml J."/>
            <person name="Haridas S."/>
            <person name="Hughes K."/>
            <person name="Justo A."/>
            <person name="Karasinski D."/>
            <person name="Kautmanova I."/>
            <person name="Kiss B."/>
            <person name="Kocsube S."/>
            <person name="Kotiranta H."/>
            <person name="LaButti K.M."/>
            <person name="Lechner B.E."/>
            <person name="Liimatainen K."/>
            <person name="Lipzen A."/>
            <person name="Lukacs Z."/>
            <person name="Mihaltcheva S."/>
            <person name="Morgado L.N."/>
            <person name="Niskanen T."/>
            <person name="Noordeloos M.E."/>
            <person name="Ohm R.A."/>
            <person name="Ortiz-Santana B."/>
            <person name="Ovrebo C."/>
            <person name="Racz N."/>
            <person name="Riley R."/>
            <person name="Savchenko A."/>
            <person name="Shiryaev A."/>
            <person name="Soop K."/>
            <person name="Spirin V."/>
            <person name="Szebenyi C."/>
            <person name="Tomsovsky M."/>
            <person name="Tulloss R.E."/>
            <person name="Uehling J."/>
            <person name="Grigoriev I.V."/>
            <person name="Vagvolgyi C."/>
            <person name="Papp T."/>
            <person name="Martin F.M."/>
            <person name="Miettinen O."/>
            <person name="Hibbett D.S."/>
            <person name="Nagy L.G."/>
        </authorList>
    </citation>
    <scope>NUCLEOTIDE SEQUENCE [LARGE SCALE GENOMIC DNA]</scope>
    <source>
        <strain evidence="2 3">CBS 962.96</strain>
    </source>
</reference>
<keyword evidence="1" id="KW-0472">Membrane</keyword>
<dbReference type="EMBL" id="ML179110">
    <property type="protein sequence ID" value="THV00030.1"/>
    <property type="molecule type" value="Genomic_DNA"/>
</dbReference>
<organism evidence="2 3">
    <name type="scientific">Dendrothele bispora (strain CBS 962.96)</name>
    <dbReference type="NCBI Taxonomy" id="1314807"/>
    <lineage>
        <taxon>Eukaryota</taxon>
        <taxon>Fungi</taxon>
        <taxon>Dikarya</taxon>
        <taxon>Basidiomycota</taxon>
        <taxon>Agaricomycotina</taxon>
        <taxon>Agaricomycetes</taxon>
        <taxon>Agaricomycetidae</taxon>
        <taxon>Agaricales</taxon>
        <taxon>Agaricales incertae sedis</taxon>
        <taxon>Dendrothele</taxon>
    </lineage>
</organism>
<feature type="transmembrane region" description="Helical" evidence="1">
    <location>
        <begin position="7"/>
        <end position="31"/>
    </location>
</feature>
<feature type="transmembrane region" description="Helical" evidence="1">
    <location>
        <begin position="151"/>
        <end position="169"/>
    </location>
</feature>
<sequence length="215" mass="23908">MFSQFTTVFLFTVSLLTITVLGLEILLPFAAFLPPQVLKTLEWQTYVHSSALAFGAVLFVLYQGFITLLFLVFSYSMRFLKSWGLVVEVEDYAEDEEDTGENQINLLSMKSLLTAVIITLLILNDAIYNRASGSPLIEGSSQRLLVVISRAFPMCIFEIPALIGLVYLLSHFMGERSKNTPSPVDIEAQGPSRYTSDVKIPITGVVPEKSVPLNF</sequence>
<feature type="transmembrane region" description="Helical" evidence="1">
    <location>
        <begin position="112"/>
        <end position="131"/>
    </location>
</feature>
<feature type="transmembrane region" description="Helical" evidence="1">
    <location>
        <begin position="51"/>
        <end position="73"/>
    </location>
</feature>
<name>A0A4S8MC49_DENBC</name>
<evidence type="ECO:0000256" key="1">
    <source>
        <dbReference type="SAM" id="Phobius"/>
    </source>
</evidence>
<evidence type="ECO:0000313" key="2">
    <source>
        <dbReference type="EMBL" id="THV00030.1"/>
    </source>
</evidence>
<gene>
    <name evidence="2" type="ORF">K435DRAFT_837477</name>
</gene>
<keyword evidence="3" id="KW-1185">Reference proteome</keyword>
<dbReference type="OrthoDB" id="10539176at2759"/>
<dbReference type="AlphaFoldDB" id="A0A4S8MC49"/>
<evidence type="ECO:0000313" key="3">
    <source>
        <dbReference type="Proteomes" id="UP000297245"/>
    </source>
</evidence>
<accession>A0A4S8MC49</accession>
<dbReference type="Proteomes" id="UP000297245">
    <property type="component" value="Unassembled WGS sequence"/>
</dbReference>
<keyword evidence="1" id="KW-0812">Transmembrane</keyword>
<proteinExistence type="predicted"/>
<protein>
    <submittedName>
        <fullName evidence="2">Uncharacterized protein</fullName>
    </submittedName>
</protein>
<keyword evidence="1" id="KW-1133">Transmembrane helix</keyword>